<dbReference type="PANTHER" id="PTHR11200:SF240">
    <property type="entry name" value="INOSITOL POLYPHOSPHATE 5-PHOSPHATASE C9G1.10C-RELATED"/>
    <property type="match status" value="1"/>
</dbReference>
<dbReference type="InterPro" id="IPR000300">
    <property type="entry name" value="IPPc"/>
</dbReference>
<dbReference type="GO" id="GO:0004439">
    <property type="term" value="F:phosphatidylinositol-4,5-bisphosphate 5-phosphatase activity"/>
    <property type="evidence" value="ECO:0007669"/>
    <property type="project" value="TreeGrafter"/>
</dbReference>
<feature type="region of interest" description="Disordered" evidence="1">
    <location>
        <begin position="25"/>
        <end position="329"/>
    </location>
</feature>
<evidence type="ECO:0000313" key="3">
    <source>
        <dbReference type="EMBL" id="KAF4615933.1"/>
    </source>
</evidence>
<feature type="domain" description="Inositol polyphosphate-related phosphatase" evidence="2">
    <location>
        <begin position="795"/>
        <end position="1138"/>
    </location>
</feature>
<dbReference type="InterPro" id="IPR036322">
    <property type="entry name" value="WD40_repeat_dom_sf"/>
</dbReference>
<dbReference type="AlphaFoldDB" id="A0A8H4QS93"/>
<evidence type="ECO:0000259" key="2">
    <source>
        <dbReference type="SMART" id="SM00128"/>
    </source>
</evidence>
<evidence type="ECO:0000313" key="4">
    <source>
        <dbReference type="Proteomes" id="UP000521872"/>
    </source>
</evidence>
<dbReference type="SUPFAM" id="SSF56219">
    <property type="entry name" value="DNase I-like"/>
    <property type="match status" value="1"/>
</dbReference>
<feature type="compositionally biased region" description="Low complexity" evidence="1">
    <location>
        <begin position="128"/>
        <end position="141"/>
    </location>
</feature>
<dbReference type="Gene3D" id="2.130.10.10">
    <property type="entry name" value="YVTN repeat-like/Quinoprotein amine dehydrogenase"/>
    <property type="match status" value="1"/>
</dbReference>
<feature type="compositionally biased region" description="Polar residues" evidence="1">
    <location>
        <begin position="57"/>
        <end position="67"/>
    </location>
</feature>
<keyword evidence="4" id="KW-1185">Reference proteome</keyword>
<dbReference type="InterPro" id="IPR015943">
    <property type="entry name" value="WD40/YVTN_repeat-like_dom_sf"/>
</dbReference>
<organism evidence="3 4">
    <name type="scientific">Agrocybe pediades</name>
    <dbReference type="NCBI Taxonomy" id="84607"/>
    <lineage>
        <taxon>Eukaryota</taxon>
        <taxon>Fungi</taxon>
        <taxon>Dikarya</taxon>
        <taxon>Basidiomycota</taxon>
        <taxon>Agaricomycotina</taxon>
        <taxon>Agaricomycetes</taxon>
        <taxon>Agaricomycetidae</taxon>
        <taxon>Agaricales</taxon>
        <taxon>Agaricineae</taxon>
        <taxon>Strophariaceae</taxon>
        <taxon>Agrocybe</taxon>
    </lineage>
</organism>
<feature type="compositionally biased region" description="Low complexity" evidence="1">
    <location>
        <begin position="71"/>
        <end position="90"/>
    </location>
</feature>
<dbReference type="SMART" id="SM00128">
    <property type="entry name" value="IPPc"/>
    <property type="match status" value="1"/>
</dbReference>
<reference evidence="3 4" key="1">
    <citation type="submission" date="2019-12" db="EMBL/GenBank/DDBJ databases">
        <authorList>
            <person name="Floudas D."/>
            <person name="Bentzer J."/>
            <person name="Ahren D."/>
            <person name="Johansson T."/>
            <person name="Persson P."/>
            <person name="Tunlid A."/>
        </authorList>
    </citation>
    <scope>NUCLEOTIDE SEQUENCE [LARGE SCALE GENOMIC DNA]</scope>
    <source>
        <strain evidence="3 4">CBS 102.39</strain>
    </source>
</reference>
<dbReference type="InterPro" id="IPR001680">
    <property type="entry name" value="WD40_rpt"/>
</dbReference>
<feature type="compositionally biased region" description="Low complexity" evidence="1">
    <location>
        <begin position="161"/>
        <end position="173"/>
    </location>
</feature>
<dbReference type="EMBL" id="JAACJL010000032">
    <property type="protein sequence ID" value="KAF4615933.1"/>
    <property type="molecule type" value="Genomic_DNA"/>
</dbReference>
<dbReference type="SUPFAM" id="SSF50978">
    <property type="entry name" value="WD40 repeat-like"/>
    <property type="match status" value="1"/>
</dbReference>
<feature type="region of interest" description="Disordered" evidence="1">
    <location>
        <begin position="356"/>
        <end position="430"/>
    </location>
</feature>
<comment type="caution">
    <text evidence="3">The sequence shown here is derived from an EMBL/GenBank/DDBJ whole genome shotgun (WGS) entry which is preliminary data.</text>
</comment>
<proteinExistence type="predicted"/>
<accession>A0A8H4QS93</accession>
<dbReference type="Proteomes" id="UP000521872">
    <property type="component" value="Unassembled WGS sequence"/>
</dbReference>
<dbReference type="InterPro" id="IPR036691">
    <property type="entry name" value="Endo/exonu/phosph_ase_sf"/>
</dbReference>
<feature type="compositionally biased region" description="Pro residues" evidence="1">
    <location>
        <begin position="91"/>
        <end position="101"/>
    </location>
</feature>
<name>A0A8H4QS93_9AGAR</name>
<dbReference type="PANTHER" id="PTHR11200">
    <property type="entry name" value="INOSITOL 5-PHOSPHATASE"/>
    <property type="match status" value="1"/>
</dbReference>
<dbReference type="Pfam" id="PF22669">
    <property type="entry name" value="Exo_endo_phos2"/>
    <property type="match status" value="1"/>
</dbReference>
<protein>
    <recommendedName>
        <fullName evidence="2">Inositol polyphosphate-related phosphatase domain-containing protein</fullName>
    </recommendedName>
</protein>
<feature type="compositionally biased region" description="Low complexity" evidence="1">
    <location>
        <begin position="255"/>
        <end position="268"/>
    </location>
</feature>
<evidence type="ECO:0000256" key="1">
    <source>
        <dbReference type="SAM" id="MobiDB-lite"/>
    </source>
</evidence>
<dbReference type="InterPro" id="IPR046985">
    <property type="entry name" value="IP5"/>
</dbReference>
<gene>
    <name evidence="3" type="ORF">D9613_011326</name>
</gene>
<dbReference type="GO" id="GO:0046856">
    <property type="term" value="P:phosphatidylinositol dephosphorylation"/>
    <property type="evidence" value="ECO:0007669"/>
    <property type="project" value="InterPro"/>
</dbReference>
<sequence length="1174" mass="129217">MEPSPEVDLESLQAVKNLKSKFEKLALDGSNGSTIRPMSSREHLTVTAPSSPRPRATSGSQLVTPTESFHLRASSSSSDLRASEKTSTPSKRPPPPPPPPRGSKLLNANAPPPVQSLLLRPVPPPPGSNSTTNDAANTNTSPTQSKINLAPPVSPSRNGHSPRSSLSSFSPLSIDMKPAIPPRPSSSLNHPTKPEGYPSTPNSTFFEDEDINISTSPPDATLISIPTRQLPYGNGNGLDINTEGNYPKPIGTHFSDSSQTSTDSDVSSAPLPQRSSRTNLVPPRPPPRSRSPYSPMATNGESSTLSTSSLPSSKITSPPPPLPVRRSTVVTQEVVNNANGSQAVPIRMQSINQTNEATTTTANERKALGASKLPPPPTRTIAPGSKLPPARRPTTPPSSDEESGEEEEPIAKVPPVDLMPDTSTSSRRPPVLRFRDGFADPHIHVHPHSGCVALSGSHVVVAWSHHMKIYDVAVSEAPVFTLDTKEMGIKEAKITCMEFRPTISKVDRGYLLWVGTKEGHLFELDIRTGHVRGSKYAALLHPVTNIFRHGRSMVVLDESGKTLIYTPDPDTQEDISLMTSLPRVMRTTEKQDFVKLLDGKLWTAARMEHQGSVPSQKLPIIRVYDVFNPAHTGRSLLPCEHVGPVTSATIIPSQPGFVYMGHEEGYISIWELQSESEDNNNNGYPRCVEVMKVSTSDILSLEGVNDRLWAGSRNGMISAYDVSVRPWLVTNCWNAHPGLPVMRLMINHFAIVSTGRLCVASVGRDEQLRLWDGLLGSDWVDKQLLKSEVSFSKFKDLTVLVTSWNCDSARPDSLYGDPANSNFLQDILHSVDKPPDVIVFGFQEVIDLESRKMVAKNVLLGGKKKPEDGGLSDKVTGAYKRWYERLSIAVKATMPKDVTYCVVHTESLVGLFSCIFVKVSERETFDDVAVTTIKRGMGGRYGNKGGIVARFVVGDSSICFINCHLAAGQSAVRQRNADIAGMLEEKAVFPPTEHSLAYIGGGDGSMVLDHEFVILNGDLNYRIDHRRDAIISAVHAGDLNSLLSHDQLQREIKFNRGCRLRGFSEGPLTFNPTYKYDKGTDEYDTSEKRRSPAWCDRILWRARVAERVRQLHYRRYETNVSDHRPVSAAFVIRVKTFDGETREKERKRLLEEWKVVQGRLLMEMTSFYIQQALI</sequence>
<dbReference type="SMART" id="SM00320">
    <property type="entry name" value="WD40"/>
    <property type="match status" value="3"/>
</dbReference>
<feature type="compositionally biased region" description="Acidic residues" evidence="1">
    <location>
        <begin position="399"/>
        <end position="408"/>
    </location>
</feature>
<feature type="compositionally biased region" description="Low complexity" evidence="1">
    <location>
        <begin position="302"/>
        <end position="316"/>
    </location>
</feature>
<dbReference type="Gene3D" id="3.60.10.10">
    <property type="entry name" value="Endonuclease/exonuclease/phosphatase"/>
    <property type="match status" value="1"/>
</dbReference>